<evidence type="ECO:0008006" key="4">
    <source>
        <dbReference type="Google" id="ProtNLM"/>
    </source>
</evidence>
<sequence length="425" mass="44466">MPNIVTINESVIRGAMPNLLQQKACLVSLGATSLKAGQTAEASSLSDVLALLAPFNTAQVAGSTSNENPPVAQSTSNTSSSAPDAGGSNGSAHDNTAAMTELTAMAQSWFANTTVGCWVLELGQIAATAIESALSQFTETYPQLFYAYVLPRGAQNDPNLPSFLANQSSSDGRVYFFLCGDKDGYKKLLINGVGQKSTFYGAEYTGSVVREGTTAANTAQEHLAAAVAAQFCNARPSGLNRLAPMSFRQLTGITPWTEAGHGPDFADLKRNNIGFAGTANEGGVEGSILFWGTFSNGDTMSGWYGADWCSINVELQLANAIIEGSQPGMRPLVYSQEGINRLTARAQQTLDSAVTSGCILAQYTLEATDFNSYITANPSDYTTGTYNGLAATVVPVRGFTSLTFNLAIDFSGQTATSSTKAATGA</sequence>
<feature type="compositionally biased region" description="Polar residues" evidence="1">
    <location>
        <begin position="61"/>
        <end position="82"/>
    </location>
</feature>
<protein>
    <recommendedName>
        <fullName evidence="4">DUF3383 family protein</fullName>
    </recommendedName>
</protein>
<dbReference type="EMBL" id="BAQD01000142">
    <property type="protein sequence ID" value="GBQ08816.1"/>
    <property type="molecule type" value="Genomic_DNA"/>
</dbReference>
<feature type="region of interest" description="Disordered" evidence="1">
    <location>
        <begin position="61"/>
        <end position="94"/>
    </location>
</feature>
<proteinExistence type="predicted"/>
<dbReference type="RefSeq" id="WP_018981102.1">
    <property type="nucleotide sequence ID" value="NZ_BAQD01000142.1"/>
</dbReference>
<evidence type="ECO:0000313" key="2">
    <source>
        <dbReference type="EMBL" id="GBQ08816.1"/>
    </source>
</evidence>
<gene>
    <name evidence="2" type="ORF">AA15669_1920</name>
</gene>
<evidence type="ECO:0000256" key="1">
    <source>
        <dbReference type="SAM" id="MobiDB-lite"/>
    </source>
</evidence>
<keyword evidence="3" id="KW-1185">Reference proteome</keyword>
<organism evidence="2 3">
    <name type="scientific">Saccharibacter floricola DSM 15669</name>
    <dbReference type="NCBI Taxonomy" id="1123227"/>
    <lineage>
        <taxon>Bacteria</taxon>
        <taxon>Pseudomonadati</taxon>
        <taxon>Pseudomonadota</taxon>
        <taxon>Alphaproteobacteria</taxon>
        <taxon>Acetobacterales</taxon>
        <taxon>Acetobacteraceae</taxon>
        <taxon>Saccharibacter</taxon>
    </lineage>
</organism>
<dbReference type="Proteomes" id="UP001062901">
    <property type="component" value="Unassembled WGS sequence"/>
</dbReference>
<reference evidence="2" key="1">
    <citation type="submission" date="2013-04" db="EMBL/GenBank/DDBJ databases">
        <title>The genome sequencing project of 58 acetic acid bacteria.</title>
        <authorList>
            <person name="Okamoto-Kainuma A."/>
            <person name="Ishikawa M."/>
            <person name="Umino S."/>
            <person name="Koizumi Y."/>
            <person name="Shiwa Y."/>
            <person name="Yoshikawa H."/>
            <person name="Matsutani M."/>
            <person name="Matsushita K."/>
        </authorList>
    </citation>
    <scope>NUCLEOTIDE SEQUENCE</scope>
    <source>
        <strain evidence="2">DSM 15669</strain>
    </source>
</reference>
<evidence type="ECO:0000313" key="3">
    <source>
        <dbReference type="Proteomes" id="UP001062901"/>
    </source>
</evidence>
<name>A0ABQ0P4H8_9PROT</name>
<comment type="caution">
    <text evidence="2">The sequence shown here is derived from an EMBL/GenBank/DDBJ whole genome shotgun (WGS) entry which is preliminary data.</text>
</comment>
<accession>A0ABQ0P4H8</accession>